<dbReference type="EMBL" id="EF463011">
    <property type="protein sequence ID" value="ABO15147.1"/>
    <property type="molecule type" value="Genomic_DNA"/>
</dbReference>
<organism evidence="2">
    <name type="scientific">Chlorokybus atmophyticus</name>
    <name type="common">Soil alga</name>
    <dbReference type="NCBI Taxonomy" id="3144"/>
    <lineage>
        <taxon>Eukaryota</taxon>
        <taxon>Viridiplantae</taxon>
        <taxon>Streptophyta</taxon>
        <taxon>Chlorokybophyceae</taxon>
        <taxon>Chlorokybales</taxon>
        <taxon>Chlorokybaceae</taxon>
        <taxon>Chlorokybus</taxon>
    </lineage>
</organism>
<evidence type="ECO:0000313" key="2">
    <source>
        <dbReference type="EMBL" id="ABO15147.1"/>
    </source>
</evidence>
<feature type="signal peptide" evidence="1">
    <location>
        <begin position="1"/>
        <end position="19"/>
    </location>
</feature>
<dbReference type="GeneID" id="5309875"/>
<feature type="chain" id="PRO_5002705095" evidence="1">
    <location>
        <begin position="20"/>
        <end position="114"/>
    </location>
</feature>
<evidence type="ECO:0000256" key="1">
    <source>
        <dbReference type="SAM" id="SignalP"/>
    </source>
</evidence>
<name>A6YEB7_CHLAT</name>
<gene>
    <name evidence="2" type="primary">orf114b</name>
</gene>
<geneLocation type="mitochondrion" evidence="2"/>
<keyword evidence="2" id="KW-0496">Mitochondrion</keyword>
<sequence>MWLQRSLLKFASFCRLCLLQQSYYLHRLSALQKKSTIKDPPYGTISFLLKKSLNLLEKKRLLRIHISINISSNRYPICCNKANRNRLEAQCIRSISPLQWSERSINNRFRLAGN</sequence>
<accession>A6YEB7</accession>
<reference evidence="2" key="1">
    <citation type="journal article" date="2007" name="BMC Genomics">
        <title>An unexpectedly large and loosely packed mitochondrial genome in the charophycean green alga Chlorokybus atmophyticus.</title>
        <authorList>
            <person name="Turmel M."/>
            <person name="Otis C."/>
            <person name="Lemieux C."/>
        </authorList>
    </citation>
    <scope>NUCLEOTIDE SEQUENCE</scope>
    <source>
        <strain evidence="2">SAG 48.80</strain>
    </source>
</reference>
<keyword evidence="1" id="KW-0732">Signal</keyword>
<dbReference type="AlphaFoldDB" id="A6YEB7"/>
<dbReference type="RefSeq" id="YP_001315129.1">
    <property type="nucleotide sequence ID" value="NC_009630.1"/>
</dbReference>
<proteinExistence type="predicted"/>
<protein>
    <submittedName>
        <fullName evidence="2">Uncharacterized protein orf114b</fullName>
    </submittedName>
</protein>